<dbReference type="AlphaFoldDB" id="J1ZYT6"/>
<keyword evidence="2" id="KW-0812">Transmembrane</keyword>
<feature type="region of interest" description="Disordered" evidence="1">
    <location>
        <begin position="175"/>
        <end position="207"/>
    </location>
</feature>
<dbReference type="eggNOG" id="ENOG50331E3">
    <property type="taxonomic scope" value="Bacteria"/>
</dbReference>
<reference evidence="3" key="1">
    <citation type="journal article" date="2012" name="J. Bacteriol.">
        <title>Genome Sequence of Streptomyces auratus Strain AGR0001, a Phoslactomycin-Producing Actinomycete.</title>
        <authorList>
            <person name="Han X."/>
            <person name="Li M."/>
            <person name="Ding Z."/>
            <person name="Zhao J."/>
            <person name="Ji K."/>
            <person name="Wen M."/>
            <person name="Lu T."/>
        </authorList>
    </citation>
    <scope>NUCLEOTIDE SEQUENCE [LARGE SCALE GENOMIC DNA]</scope>
    <source>
        <strain evidence="3">AGR0001</strain>
    </source>
</reference>
<accession>J1ZYT6</accession>
<feature type="compositionally biased region" description="Basic and acidic residues" evidence="1">
    <location>
        <begin position="1"/>
        <end position="10"/>
    </location>
</feature>
<protein>
    <recommendedName>
        <fullName evidence="4">Integral membrane protein</fullName>
    </recommendedName>
</protein>
<proteinExistence type="predicted"/>
<feature type="compositionally biased region" description="Gly residues" evidence="1">
    <location>
        <begin position="87"/>
        <end position="115"/>
    </location>
</feature>
<dbReference type="STRING" id="1160718.SU9_10813"/>
<gene>
    <name evidence="3" type="ORF">SU9_10813</name>
</gene>
<dbReference type="PATRIC" id="fig|1160718.3.peg.2180"/>
<dbReference type="HOGENOM" id="CLU_055285_0_0_11"/>
<name>J1ZYT6_9ACTN</name>
<keyword evidence="2" id="KW-0472">Membrane</keyword>
<evidence type="ECO:0008006" key="4">
    <source>
        <dbReference type="Google" id="ProtNLM"/>
    </source>
</evidence>
<evidence type="ECO:0000256" key="2">
    <source>
        <dbReference type="SAM" id="Phobius"/>
    </source>
</evidence>
<feature type="transmembrane region" description="Helical" evidence="2">
    <location>
        <begin position="211"/>
        <end position="232"/>
    </location>
</feature>
<evidence type="ECO:0000256" key="1">
    <source>
        <dbReference type="SAM" id="MobiDB-lite"/>
    </source>
</evidence>
<feature type="compositionally biased region" description="Low complexity" evidence="1">
    <location>
        <begin position="11"/>
        <end position="23"/>
    </location>
</feature>
<keyword evidence="2" id="KW-1133">Transmembrane helix</keyword>
<feature type="transmembrane region" description="Helical" evidence="2">
    <location>
        <begin position="135"/>
        <end position="161"/>
    </location>
</feature>
<sequence length="273" mass="28215">MVLLPRERKPSSASPDPGAPDSAGSDRDNPFAPPPADAPDQEWRPRRPAGQDGADGADGQDENGAPSKDDAAPSWGNQWSPRQPGRQNGGFGFGPRPGGRGGPQSGGPGGSGGGLRWDPTDPAQRRARYALLAGMWAFFCVLFSLPEVALLLAALALYWGVSALRAKPDSSKATAAATTAAMEGRPAPAAEPVPGGQPGATSSQGSTRPQVTAAIAGLVTAALALMMVAATFTVQIVYRDYFTCVNDALTQSSGKSCEKLLPKELRPLLGNRE</sequence>
<comment type="caution">
    <text evidence="3">The sequence shown here is derived from an EMBL/GenBank/DDBJ whole genome shotgun (WGS) entry which is preliminary data.</text>
</comment>
<organism evidence="3">
    <name type="scientific">Streptomyces auratus AGR0001</name>
    <dbReference type="NCBI Taxonomy" id="1160718"/>
    <lineage>
        <taxon>Bacteria</taxon>
        <taxon>Bacillati</taxon>
        <taxon>Actinomycetota</taxon>
        <taxon>Actinomycetes</taxon>
        <taxon>Kitasatosporales</taxon>
        <taxon>Streptomycetaceae</taxon>
        <taxon>Streptomyces</taxon>
    </lineage>
</organism>
<evidence type="ECO:0000313" key="3">
    <source>
        <dbReference type="EMBL" id="EJJ07006.1"/>
    </source>
</evidence>
<dbReference type="OrthoDB" id="4337297at2"/>
<feature type="region of interest" description="Disordered" evidence="1">
    <location>
        <begin position="1"/>
        <end position="120"/>
    </location>
</feature>
<dbReference type="EMBL" id="AJGV01000071">
    <property type="protein sequence ID" value="EJJ07006.1"/>
    <property type="molecule type" value="Genomic_DNA"/>
</dbReference>